<keyword evidence="1" id="KW-0175">Coiled coil</keyword>
<name>A0A6C0LXZ1_9ZZZZ</name>
<dbReference type="EMBL" id="MN740585">
    <property type="protein sequence ID" value="QHU35250.1"/>
    <property type="molecule type" value="Genomic_DNA"/>
</dbReference>
<proteinExistence type="predicted"/>
<dbReference type="AlphaFoldDB" id="A0A6C0LXZ1"/>
<sequence length="406" mass="48182">MSVLANSNKQILWEVLNGLISENKLKINNIEDFRSFFEHKCKEYHVKRFDYSGLSDINKHIVSECFEYLKKASQESKLLMFREYEQYGNKNIVNNLQIGKRYEEHQTNFKTMINAKRPNEVDFTENTDIPIGNMDDAMSKMMKERDSDLNTITNEYNQNHDSIKWLNNSGDIPPPKLNIHDNKLKPILKSNASVNNTQSNIEFIIGYKKDKNNENKTKNENENENEKIENKNEKIENKNEKIENKKIEKKRVKFKSDFLDNIDNVKNTNENNEKRYDKDLKERARQFQDLTEEMNKKDEDNSRIYQEKRDIIGIMDDKDKKPIKKETNLENVFTKMKRKTKKSDIEGSMKVDLIDVNVKIDKLEIYLVDILKNQIDLMNQQKEIISKLQYNENSRYDKLESTFSAI</sequence>
<feature type="coiled-coil region" evidence="1">
    <location>
        <begin position="207"/>
        <end position="300"/>
    </location>
</feature>
<reference evidence="2" key="1">
    <citation type="journal article" date="2020" name="Nature">
        <title>Giant virus diversity and host interactions through global metagenomics.</title>
        <authorList>
            <person name="Schulz F."/>
            <person name="Roux S."/>
            <person name="Paez-Espino D."/>
            <person name="Jungbluth S."/>
            <person name="Walsh D.A."/>
            <person name="Denef V.J."/>
            <person name="McMahon K.D."/>
            <person name="Konstantinidis K.T."/>
            <person name="Eloe-Fadrosh E.A."/>
            <person name="Kyrpides N.C."/>
            <person name="Woyke T."/>
        </authorList>
    </citation>
    <scope>NUCLEOTIDE SEQUENCE</scope>
    <source>
        <strain evidence="2">GVMAG-S-1017745-26</strain>
    </source>
</reference>
<evidence type="ECO:0000256" key="1">
    <source>
        <dbReference type="SAM" id="Coils"/>
    </source>
</evidence>
<accession>A0A6C0LXZ1</accession>
<protein>
    <submittedName>
        <fullName evidence="2">Uncharacterized protein</fullName>
    </submittedName>
</protein>
<organism evidence="2">
    <name type="scientific">viral metagenome</name>
    <dbReference type="NCBI Taxonomy" id="1070528"/>
    <lineage>
        <taxon>unclassified sequences</taxon>
        <taxon>metagenomes</taxon>
        <taxon>organismal metagenomes</taxon>
    </lineage>
</organism>
<evidence type="ECO:0000313" key="2">
    <source>
        <dbReference type="EMBL" id="QHU35250.1"/>
    </source>
</evidence>